<accession>A0ABX8ZRM0</accession>
<reference evidence="2 3" key="1">
    <citation type="submission" date="2021-08" db="EMBL/GenBank/DDBJ databases">
        <title>Comparative Genomics Analysis of the Genus Qipengyuania Reveals Extensive Genetic Diversity and Metabolic Versatility, Including the Description of Fifteen Novel Species.</title>
        <authorList>
            <person name="Liu Y."/>
        </authorList>
    </citation>
    <scope>NUCLEOTIDE SEQUENCE [LARGE SCALE GENOMIC DNA]</scope>
    <source>
        <strain evidence="2 3">1NDH13</strain>
    </source>
</reference>
<name>A0ABX8ZRM0_9SPHN</name>
<evidence type="ECO:0000256" key="1">
    <source>
        <dbReference type="SAM" id="MobiDB-lite"/>
    </source>
</evidence>
<gene>
    <name evidence="2" type="ORF">K3148_02165</name>
</gene>
<protein>
    <recommendedName>
        <fullName evidence="4">Transmembrane protein</fullName>
    </recommendedName>
</protein>
<keyword evidence="3" id="KW-1185">Reference proteome</keyword>
<organism evidence="2 3">
    <name type="scientific">Qipengyuania aurantiaca</name>
    <dbReference type="NCBI Taxonomy" id="2867233"/>
    <lineage>
        <taxon>Bacteria</taxon>
        <taxon>Pseudomonadati</taxon>
        <taxon>Pseudomonadota</taxon>
        <taxon>Alphaproteobacteria</taxon>
        <taxon>Sphingomonadales</taxon>
        <taxon>Erythrobacteraceae</taxon>
        <taxon>Qipengyuania</taxon>
    </lineage>
</organism>
<evidence type="ECO:0000313" key="2">
    <source>
        <dbReference type="EMBL" id="QZD90232.1"/>
    </source>
</evidence>
<proteinExistence type="predicted"/>
<dbReference type="RefSeq" id="WP_221425705.1">
    <property type="nucleotide sequence ID" value="NZ_CP081295.1"/>
</dbReference>
<dbReference type="Proteomes" id="UP000824281">
    <property type="component" value="Chromosome"/>
</dbReference>
<feature type="region of interest" description="Disordered" evidence="1">
    <location>
        <begin position="42"/>
        <end position="97"/>
    </location>
</feature>
<sequence length="156" mass="15916">MTNRAYQRRGRPLVFLASVCLGWVALRVSLLAVWPDEPAAPMADPAPAEAQQVSSGQTIARADASPVTPVGEDDSESRATPALDEAEAKGPVAQGVIGLDAAPPAHLQDGLETPTMAVAHSSLWIAASGTFDAPPIATEAASAGAYGGQSDTEADQ</sequence>
<evidence type="ECO:0000313" key="3">
    <source>
        <dbReference type="Proteomes" id="UP000824281"/>
    </source>
</evidence>
<dbReference type="EMBL" id="CP081295">
    <property type="protein sequence ID" value="QZD90232.1"/>
    <property type="molecule type" value="Genomic_DNA"/>
</dbReference>
<evidence type="ECO:0008006" key="4">
    <source>
        <dbReference type="Google" id="ProtNLM"/>
    </source>
</evidence>